<gene>
    <name evidence="1" type="primary">LOC114325877</name>
</gene>
<reference evidence="1" key="1">
    <citation type="submission" date="2025-08" db="UniProtKB">
        <authorList>
            <consortium name="RefSeq"/>
        </authorList>
    </citation>
    <scope>IDENTIFICATION</scope>
    <source>
        <tissue evidence="1">Whole insect</tissue>
    </source>
</reference>
<dbReference type="AlphaFoldDB" id="A0A6P7F2F6"/>
<dbReference type="PANTHER" id="PTHR46601:SF1">
    <property type="entry name" value="ADF-H DOMAIN-CONTAINING PROTEIN"/>
    <property type="match status" value="1"/>
</dbReference>
<protein>
    <submittedName>
        <fullName evidence="1">Uncharacterized protein LOC114325877</fullName>
    </submittedName>
</protein>
<dbReference type="InParanoid" id="A0A6P7F2F6"/>
<accession>A0A6P7F2F6</accession>
<name>A0A6P7F2F6_DIAVI</name>
<organism evidence="1">
    <name type="scientific">Diabrotica virgifera virgifera</name>
    <name type="common">western corn rootworm</name>
    <dbReference type="NCBI Taxonomy" id="50390"/>
    <lineage>
        <taxon>Eukaryota</taxon>
        <taxon>Metazoa</taxon>
        <taxon>Ecdysozoa</taxon>
        <taxon>Arthropoda</taxon>
        <taxon>Hexapoda</taxon>
        <taxon>Insecta</taxon>
        <taxon>Pterygota</taxon>
        <taxon>Neoptera</taxon>
        <taxon>Endopterygota</taxon>
        <taxon>Coleoptera</taxon>
        <taxon>Polyphaga</taxon>
        <taxon>Cucujiformia</taxon>
        <taxon>Chrysomeloidea</taxon>
        <taxon>Chrysomelidae</taxon>
        <taxon>Galerucinae</taxon>
        <taxon>Diabroticina</taxon>
        <taxon>Diabroticites</taxon>
        <taxon>Diabrotica</taxon>
    </lineage>
</organism>
<dbReference type="PANTHER" id="PTHR46601">
    <property type="entry name" value="ULP_PROTEASE DOMAIN-CONTAINING PROTEIN"/>
    <property type="match status" value="1"/>
</dbReference>
<dbReference type="RefSeq" id="XP_028129814.1">
    <property type="nucleotide sequence ID" value="XM_028274013.1"/>
</dbReference>
<proteinExistence type="predicted"/>
<sequence>MKSCCDPFDCHTKNITTDLRVLNLETFEKGFDFVKFKITPGQKICKRCESTIRSQLKSEKDIPIAIAEELVSDACSSNVDMRVSERMVEKEKVDYTEENFTSDSQSTHTSVGSIFTTFSQEANKVNTVLESLALPTMRNQQFYKTKRVVDAENLIDDVCKTFTGMLSKSENINISIPDPICNNTLEDSSVLRQILINLQKEFENEKDIYKKILILSMLPKDWSSSKISKHFRCTDYMLKKLSYFKEKDDFPENVKIYRNKVGFKISSEIKQLVINYYLNEEHVYTCPGKKDYVSVRDSEGKKIFIQKKMLLYTVHDVYLKFIEDYTGYENLPKFSYFASLKPAECIHAGDPGSHNICVCAEHQNVKLKLYALSRKLNYRSLIGSAVCSVDNQSCMLKECKNCPGKEKVLTALNDFMEIYDIAPRNTIVYKNWIEAGSRASLSTFEDNNDHFKLQLCKEIDDLTFHQYIADSQKNYLNHCKNNLELDTCIILMDFSENYSFIIQNSVQAFYYNNDQATVHPFCMYYRTEDKNDLLNVNYCVISDTKDHYAYTINAFTAKMMATIKQDFKWIKKVIYFSDGAPQQYKNKNHLANIACHEKDFGIKVTSYNYFATSHGKSVCDATGGSIKGQCMRHCIRSTPQDQITNALEMYNYGIEKVNSIRVLWVPDTDVKKYERKLRARFESAKTFPNTRKHHCYIPVNGNQMKMKITSFDVKEKSVSFKLN</sequence>
<evidence type="ECO:0000313" key="1">
    <source>
        <dbReference type="RefSeq" id="XP_028129814.1"/>
    </source>
</evidence>